<accession>A0AA38VHD6</accession>
<comment type="caution">
    <text evidence="4">The sequence shown here is derived from an EMBL/GenBank/DDBJ whole genome shotgun (WGS) entry which is preliminary data.</text>
</comment>
<dbReference type="InterPro" id="IPR039124">
    <property type="entry name" value="PRA1-like"/>
</dbReference>
<dbReference type="EMBL" id="JANBVO010000020">
    <property type="protein sequence ID" value="KAJ9142930.1"/>
    <property type="molecule type" value="Genomic_DNA"/>
</dbReference>
<name>A0AA38VHD6_9PEZI</name>
<feature type="domain" description="Putative peptidase" evidence="3">
    <location>
        <begin position="22"/>
        <end position="258"/>
    </location>
</feature>
<dbReference type="Pfam" id="PF13933">
    <property type="entry name" value="HRXXH"/>
    <property type="match status" value="1"/>
</dbReference>
<dbReference type="GO" id="GO:0008270">
    <property type="term" value="F:zinc ion binding"/>
    <property type="evidence" value="ECO:0007669"/>
    <property type="project" value="TreeGrafter"/>
</dbReference>
<dbReference type="InterPro" id="IPR029482">
    <property type="entry name" value="HRXXH"/>
</dbReference>
<sequence length="296" mass="32402">MMVPRGLLASLPWMLLLPVSQASPLIQRRDTATITPTAAAPSTTIVYDWAAGGTPQFPIHHSCNSTLRNQLQQALDELVVLAEHARDHILRWGGESPFVQKYFGKNSSTAEPIGWYDRIIAADKNGMTFRCDDPDLNCATQEGYGGHWRGSNATQETVICALSFETRRYLSSMCNLGYTVAASPLNTFWATDLLHRVLHVPKIAEMVVEHVAEEYTDVLELGEGDPAQSARDIHALQYFAVDVYAYDVAAPGIGCMGEPAKEEEEVPTTTTTAQPSATSVAAKECHTHDNGDVHCE</sequence>
<gene>
    <name evidence="4" type="ORF">NKR23_g6742</name>
</gene>
<proteinExistence type="predicted"/>
<dbReference type="GO" id="GO:0008237">
    <property type="term" value="F:metallopeptidase activity"/>
    <property type="evidence" value="ECO:0007669"/>
    <property type="project" value="InterPro"/>
</dbReference>
<dbReference type="Gene3D" id="3.40.390.10">
    <property type="entry name" value="Collagenase (Catalytic Domain)"/>
    <property type="match status" value="1"/>
</dbReference>
<dbReference type="SUPFAM" id="SSF55486">
    <property type="entry name" value="Metalloproteases ('zincins'), catalytic domain"/>
    <property type="match status" value="1"/>
</dbReference>
<dbReference type="AlphaFoldDB" id="A0AA38VHD6"/>
<dbReference type="PANTHER" id="PTHR39399:SF1">
    <property type="entry name" value="PROTEIN ZPS1"/>
    <property type="match status" value="1"/>
</dbReference>
<feature type="region of interest" description="Disordered" evidence="1">
    <location>
        <begin position="258"/>
        <end position="279"/>
    </location>
</feature>
<dbReference type="GO" id="GO:0005576">
    <property type="term" value="C:extracellular region"/>
    <property type="evidence" value="ECO:0007669"/>
    <property type="project" value="TreeGrafter"/>
</dbReference>
<dbReference type="Proteomes" id="UP001174694">
    <property type="component" value="Unassembled WGS sequence"/>
</dbReference>
<dbReference type="GO" id="GO:0009277">
    <property type="term" value="C:fungal-type cell wall"/>
    <property type="evidence" value="ECO:0007669"/>
    <property type="project" value="TreeGrafter"/>
</dbReference>
<dbReference type="GO" id="GO:0009986">
    <property type="term" value="C:cell surface"/>
    <property type="evidence" value="ECO:0007669"/>
    <property type="project" value="TreeGrafter"/>
</dbReference>
<reference evidence="4" key="1">
    <citation type="submission" date="2022-07" db="EMBL/GenBank/DDBJ databases">
        <title>Fungi with potential for degradation of polypropylene.</title>
        <authorList>
            <person name="Gostincar C."/>
        </authorList>
    </citation>
    <scope>NUCLEOTIDE SEQUENCE</scope>
    <source>
        <strain evidence="4">EXF-13308</strain>
    </source>
</reference>
<keyword evidence="5" id="KW-1185">Reference proteome</keyword>
<dbReference type="GO" id="GO:0005178">
    <property type="term" value="F:integrin binding"/>
    <property type="evidence" value="ECO:0007669"/>
    <property type="project" value="TreeGrafter"/>
</dbReference>
<evidence type="ECO:0000313" key="5">
    <source>
        <dbReference type="Proteomes" id="UP001174694"/>
    </source>
</evidence>
<protein>
    <submittedName>
        <fullName evidence="4">Major allergen Asp f 2-like protein</fullName>
    </submittedName>
</protein>
<dbReference type="InterPro" id="IPR024079">
    <property type="entry name" value="MetalloPept_cat_dom_sf"/>
</dbReference>
<evidence type="ECO:0000259" key="3">
    <source>
        <dbReference type="Pfam" id="PF13933"/>
    </source>
</evidence>
<evidence type="ECO:0000256" key="1">
    <source>
        <dbReference type="SAM" id="MobiDB-lite"/>
    </source>
</evidence>
<keyword evidence="2" id="KW-0732">Signal</keyword>
<dbReference type="CDD" id="cd11307">
    <property type="entry name" value="M35_Asp_f2_like"/>
    <property type="match status" value="1"/>
</dbReference>
<organism evidence="4 5">
    <name type="scientific">Pleurostoma richardsiae</name>
    <dbReference type="NCBI Taxonomy" id="41990"/>
    <lineage>
        <taxon>Eukaryota</taxon>
        <taxon>Fungi</taxon>
        <taxon>Dikarya</taxon>
        <taxon>Ascomycota</taxon>
        <taxon>Pezizomycotina</taxon>
        <taxon>Sordariomycetes</taxon>
        <taxon>Sordariomycetidae</taxon>
        <taxon>Calosphaeriales</taxon>
        <taxon>Pleurostomataceae</taxon>
        <taxon>Pleurostoma</taxon>
    </lineage>
</organism>
<evidence type="ECO:0000313" key="4">
    <source>
        <dbReference type="EMBL" id="KAJ9142930.1"/>
    </source>
</evidence>
<evidence type="ECO:0000256" key="2">
    <source>
        <dbReference type="SAM" id="SignalP"/>
    </source>
</evidence>
<dbReference type="PANTHER" id="PTHR39399">
    <property type="entry name" value="PROTEIN ZPS1"/>
    <property type="match status" value="1"/>
</dbReference>
<feature type="signal peptide" evidence="2">
    <location>
        <begin position="1"/>
        <end position="22"/>
    </location>
</feature>
<feature type="chain" id="PRO_5041396199" evidence="2">
    <location>
        <begin position="23"/>
        <end position="296"/>
    </location>
</feature>
<feature type="compositionally biased region" description="Low complexity" evidence="1">
    <location>
        <begin position="267"/>
        <end position="279"/>
    </location>
</feature>